<organism evidence="1 2">
    <name type="scientific">Boeremia exigua</name>
    <dbReference type="NCBI Taxonomy" id="749465"/>
    <lineage>
        <taxon>Eukaryota</taxon>
        <taxon>Fungi</taxon>
        <taxon>Dikarya</taxon>
        <taxon>Ascomycota</taxon>
        <taxon>Pezizomycotina</taxon>
        <taxon>Dothideomycetes</taxon>
        <taxon>Pleosporomycetidae</taxon>
        <taxon>Pleosporales</taxon>
        <taxon>Pleosporineae</taxon>
        <taxon>Didymellaceae</taxon>
        <taxon>Boeremia</taxon>
    </lineage>
</organism>
<reference evidence="1" key="1">
    <citation type="submission" date="2022-11" db="EMBL/GenBank/DDBJ databases">
        <title>Genome Sequence of Boeremia exigua.</title>
        <authorList>
            <person name="Buettner E."/>
        </authorList>
    </citation>
    <scope>NUCLEOTIDE SEQUENCE</scope>
    <source>
        <strain evidence="1">CU02</strain>
    </source>
</reference>
<dbReference type="Proteomes" id="UP001153331">
    <property type="component" value="Unassembled WGS sequence"/>
</dbReference>
<name>A0ACC2IFM0_9PLEO</name>
<sequence>MPYATDVHTILGKAFEKLSGPENYCSWMKAFQEVARVTGILALYLDHSTVIQEPELPEFVARVLGFNESKNYFPLSDSKEINQFTNKPDDSIIAKASQTQADHSAELAYYANLLQTWQVNEERVFLARALLNAAVETWVWKELSVDEQGHPTKAMDAIMKRNKAPDTMLIDQAIRKFDSLKLGDPSGVRKLIFEFEQLYNDIKDAKGLFTRTQLIQKINNELPHHYDTFVQHWKMTHYNVSITEDMFKEYRTFITNYATKQKPRWDAAKRKTRNFVFVTTAKECKHCKSANPSKDFDKLWGPRNFDSWHREFKSMPDAYGYLGLYFGTEEVVRKPVLPDFMKSKSPIASEAQQDWKYYIDIYNIQMQRWKRNDQKVRSACAFLHAFVESSIWDELPFGHGTQPQKAWDAIVKANKPPAQVRLIYSLNRLYVINLDDPTALCEFLGQLEHLYDDLNDSHWTFTRARLIEKINGSLPREYDGFVDCWSVTVLDASVDEKFFKNYHSQLLESARDNKDRWAAKGRSQCTCDNKARNQSFGR</sequence>
<evidence type="ECO:0000313" key="1">
    <source>
        <dbReference type="EMBL" id="KAJ8114000.1"/>
    </source>
</evidence>
<evidence type="ECO:0000313" key="2">
    <source>
        <dbReference type="Proteomes" id="UP001153331"/>
    </source>
</evidence>
<protein>
    <submittedName>
        <fullName evidence="1">Uncharacterized protein</fullName>
    </submittedName>
</protein>
<accession>A0ACC2IFM0</accession>
<keyword evidence="2" id="KW-1185">Reference proteome</keyword>
<comment type="caution">
    <text evidence="1">The sequence shown here is derived from an EMBL/GenBank/DDBJ whole genome shotgun (WGS) entry which is preliminary data.</text>
</comment>
<proteinExistence type="predicted"/>
<gene>
    <name evidence="1" type="ORF">OPT61_g4023</name>
</gene>
<dbReference type="EMBL" id="JAPHNI010000219">
    <property type="protein sequence ID" value="KAJ8114000.1"/>
    <property type="molecule type" value="Genomic_DNA"/>
</dbReference>